<evidence type="ECO:0000256" key="6">
    <source>
        <dbReference type="ARBA" id="ARBA00023237"/>
    </source>
</evidence>
<keyword evidence="10" id="KW-0675">Receptor</keyword>
<evidence type="ECO:0000256" key="7">
    <source>
        <dbReference type="PROSITE-ProRule" id="PRU01360"/>
    </source>
</evidence>
<keyword evidence="5 7" id="KW-0472">Membrane</keyword>
<dbReference type="RefSeq" id="WP_166224691.1">
    <property type="nucleotide sequence ID" value="NZ_CP049801.1"/>
</dbReference>
<feature type="signal peptide" evidence="8">
    <location>
        <begin position="1"/>
        <end position="22"/>
    </location>
</feature>
<dbReference type="InterPro" id="IPR039426">
    <property type="entry name" value="TonB-dep_rcpt-like"/>
</dbReference>
<dbReference type="EMBL" id="CP049801">
    <property type="protein sequence ID" value="QIO06484.1"/>
    <property type="molecule type" value="Genomic_DNA"/>
</dbReference>
<name>A0A6G8RX54_9GAMM</name>
<keyword evidence="8" id="KW-0732">Signal</keyword>
<feature type="chain" id="PRO_5026180134" evidence="8">
    <location>
        <begin position="23"/>
        <end position="866"/>
    </location>
</feature>
<proteinExistence type="inferred from homology"/>
<comment type="subcellular location">
    <subcellularLocation>
        <location evidence="1 7">Cell outer membrane</location>
        <topology evidence="1 7">Multi-pass membrane protein</topology>
    </subcellularLocation>
</comment>
<dbReference type="InterPro" id="IPR036942">
    <property type="entry name" value="Beta-barrel_TonB_sf"/>
</dbReference>
<organism evidence="10 11">
    <name type="scientific">Acinetobacter shaoyimingii</name>
    <dbReference type="NCBI Taxonomy" id="2715164"/>
    <lineage>
        <taxon>Bacteria</taxon>
        <taxon>Pseudomonadati</taxon>
        <taxon>Pseudomonadota</taxon>
        <taxon>Gammaproteobacteria</taxon>
        <taxon>Moraxellales</taxon>
        <taxon>Moraxellaceae</taxon>
        <taxon>Acinetobacter</taxon>
    </lineage>
</organism>
<keyword evidence="2 7" id="KW-0813">Transport</keyword>
<dbReference type="PROSITE" id="PS52016">
    <property type="entry name" value="TONB_DEPENDENT_REC_3"/>
    <property type="match status" value="1"/>
</dbReference>
<evidence type="ECO:0000259" key="9">
    <source>
        <dbReference type="Pfam" id="PF07715"/>
    </source>
</evidence>
<evidence type="ECO:0000256" key="8">
    <source>
        <dbReference type="SAM" id="SignalP"/>
    </source>
</evidence>
<protein>
    <submittedName>
        <fullName evidence="10">TonB-dependent receptor plug domain-containing protein</fullName>
    </submittedName>
</protein>
<keyword evidence="11" id="KW-1185">Reference proteome</keyword>
<accession>A0A6G8RX54</accession>
<dbReference type="SUPFAM" id="SSF56935">
    <property type="entry name" value="Porins"/>
    <property type="match status" value="1"/>
</dbReference>
<evidence type="ECO:0000313" key="11">
    <source>
        <dbReference type="Proteomes" id="UP000502297"/>
    </source>
</evidence>
<evidence type="ECO:0000256" key="4">
    <source>
        <dbReference type="ARBA" id="ARBA00022692"/>
    </source>
</evidence>
<keyword evidence="6 7" id="KW-0998">Cell outer membrane</keyword>
<dbReference type="Pfam" id="PF07715">
    <property type="entry name" value="Plug"/>
    <property type="match status" value="1"/>
</dbReference>
<keyword evidence="4 7" id="KW-0812">Transmembrane</keyword>
<dbReference type="GO" id="GO:0009279">
    <property type="term" value="C:cell outer membrane"/>
    <property type="evidence" value="ECO:0007669"/>
    <property type="project" value="UniProtKB-SubCell"/>
</dbReference>
<evidence type="ECO:0000256" key="2">
    <source>
        <dbReference type="ARBA" id="ARBA00022448"/>
    </source>
</evidence>
<dbReference type="Gene3D" id="2.40.170.20">
    <property type="entry name" value="TonB-dependent receptor, beta-barrel domain"/>
    <property type="match status" value="1"/>
</dbReference>
<sequence>MKFAYSPLSFAIFAAMNTHSFAANEVETNKNNVNASLQTIVVEAKEKSEVGNTVYSKDQLESMPNSKKSITDFLKTNSNVQFSRDANSAGTQGSLAPDKISINGAPNFANKFVVNGVNTSNTFDPVGESADANYYGMPSNSQTANINTDLLCELEVIDSNAGAEHGDFLGGVIQAKTCAPQTEIGQIHGSLSYDYTTDAWARFNYLNETEETSFEEKQDATHNREYTIQGGSANFYGRMSEKFGLSLNLAKRNSVIPVMSGFVEGEKVKTEENNDSVGLTLFYTPNATSKYQFGIEHYNYDKEGYYKNTLNSNYNIDTITHSFFINNEKLFEQFKLEQNLNYRTSELNRELKQNYSVNWAYSPISKNDIIGLKDGSTYTMGGYGGDLINEQKNLSYDAKLSLNAFDFLQMNHQIKLGFGYNHNEGSWERNNDMALYTGTGYENNTTKTDPQRGNLRDASCAIGDYLCDEGDLNYRPTTSAAFEQWNGQYLRKGTLYGKGKFTARQDQWNVFIEDSIAWKNFKARFGVRADYESLASNLNIAPRTNIEYLPFHNDKLIFLAGFNRYYGTTYLSTELDAKAYLANADLSRGLVYLDSWDSSNNYGWIKTPKTNVTGAEATDLKTPYSDERVFAINSQLANMNIGLKWVNRTFKNQIREQQPIDDQSRTYKNVDGGKSDTYTLNVASIQPIDFLNIHHNLSLGVSYIDNKTFTSDYKVLDNSNADYNTQVYFKGQVFNRSDLPTKDSPITARLTWDMKAKNIPLSWNNFFYYRDKSTNYVNQKDEKNKEIKMSLPNGKSIYVIEEKSFSSKFTWDTRLTYTAKTQRKQDLIFGLTVNNVLNKHNLMVTDSGTLSSEIGRQFIADVSFKF</sequence>
<keyword evidence="3 7" id="KW-1134">Transmembrane beta strand</keyword>
<evidence type="ECO:0000256" key="3">
    <source>
        <dbReference type="ARBA" id="ARBA00022452"/>
    </source>
</evidence>
<evidence type="ECO:0000256" key="1">
    <source>
        <dbReference type="ARBA" id="ARBA00004571"/>
    </source>
</evidence>
<dbReference type="Proteomes" id="UP000502297">
    <property type="component" value="Chromosome"/>
</dbReference>
<dbReference type="InterPro" id="IPR037066">
    <property type="entry name" value="Plug_dom_sf"/>
</dbReference>
<reference evidence="10 11" key="1">
    <citation type="submission" date="2020-03" db="EMBL/GenBank/DDBJ databases">
        <authorList>
            <person name="Zhu W."/>
        </authorList>
    </citation>
    <scope>NUCLEOTIDE SEQUENCE [LARGE SCALE GENOMIC DNA]</scope>
    <source>
        <strain evidence="10 11">323-1</strain>
    </source>
</reference>
<evidence type="ECO:0000256" key="5">
    <source>
        <dbReference type="ARBA" id="ARBA00023136"/>
    </source>
</evidence>
<dbReference type="Gene3D" id="2.170.130.10">
    <property type="entry name" value="TonB-dependent receptor, plug domain"/>
    <property type="match status" value="1"/>
</dbReference>
<comment type="similarity">
    <text evidence="7">Belongs to the TonB-dependent receptor family.</text>
</comment>
<dbReference type="InterPro" id="IPR012910">
    <property type="entry name" value="Plug_dom"/>
</dbReference>
<dbReference type="KEGG" id="asha:G8E00_11235"/>
<evidence type="ECO:0000313" key="10">
    <source>
        <dbReference type="EMBL" id="QIO06484.1"/>
    </source>
</evidence>
<dbReference type="AlphaFoldDB" id="A0A6G8RX54"/>
<feature type="domain" description="TonB-dependent receptor plug" evidence="9">
    <location>
        <begin position="48"/>
        <end position="172"/>
    </location>
</feature>
<gene>
    <name evidence="10" type="ORF">G8E00_11235</name>
</gene>